<dbReference type="Pfam" id="PF00672">
    <property type="entry name" value="HAMP"/>
    <property type="match status" value="1"/>
</dbReference>
<dbReference type="Pfam" id="PF02518">
    <property type="entry name" value="HATPase_c"/>
    <property type="match status" value="1"/>
</dbReference>
<dbReference type="SUPFAM" id="SSF55874">
    <property type="entry name" value="ATPase domain of HSP90 chaperone/DNA topoisomerase II/histidine kinase"/>
    <property type="match status" value="1"/>
</dbReference>
<feature type="transmembrane region" description="Helical" evidence="16">
    <location>
        <begin position="21"/>
        <end position="42"/>
    </location>
</feature>
<dbReference type="Gene3D" id="3.30.565.10">
    <property type="entry name" value="Histidine kinase-like ATPase, C-terminal domain"/>
    <property type="match status" value="1"/>
</dbReference>
<dbReference type="Gene3D" id="6.10.340.10">
    <property type="match status" value="1"/>
</dbReference>
<keyword evidence="12" id="KW-0067">ATP-binding</keyword>
<dbReference type="SUPFAM" id="SSF47384">
    <property type="entry name" value="Homodimeric domain of signal transducing histidine kinase"/>
    <property type="match status" value="1"/>
</dbReference>
<comment type="catalytic activity">
    <reaction evidence="1">
        <text>ATP + protein L-histidine = ADP + protein N-phospho-L-histidine.</text>
        <dbReference type="EC" id="2.7.13.3"/>
    </reaction>
</comment>
<dbReference type="CDD" id="cd06225">
    <property type="entry name" value="HAMP"/>
    <property type="match status" value="1"/>
</dbReference>
<keyword evidence="6" id="KW-0997">Cell inner membrane</keyword>
<dbReference type="InterPro" id="IPR006290">
    <property type="entry name" value="CztS_silS_copS"/>
</dbReference>
<organism evidence="19">
    <name type="scientific">marine metagenome</name>
    <dbReference type="NCBI Taxonomy" id="408172"/>
    <lineage>
        <taxon>unclassified sequences</taxon>
        <taxon>metagenomes</taxon>
        <taxon>ecological metagenomes</taxon>
    </lineage>
</organism>
<name>A0A381RP94_9ZZZZ</name>
<keyword evidence="15 16" id="KW-0472">Membrane</keyword>
<feature type="domain" description="Histidine kinase" evidence="17">
    <location>
        <begin position="263"/>
        <end position="479"/>
    </location>
</feature>
<dbReference type="EMBL" id="UINC01002089">
    <property type="protein sequence ID" value="SUZ92778.1"/>
    <property type="molecule type" value="Genomic_DNA"/>
</dbReference>
<evidence type="ECO:0000259" key="17">
    <source>
        <dbReference type="PROSITE" id="PS50109"/>
    </source>
</evidence>
<dbReference type="InterPro" id="IPR005467">
    <property type="entry name" value="His_kinase_dom"/>
</dbReference>
<evidence type="ECO:0000256" key="14">
    <source>
        <dbReference type="ARBA" id="ARBA00023012"/>
    </source>
</evidence>
<dbReference type="GO" id="GO:0005886">
    <property type="term" value="C:plasma membrane"/>
    <property type="evidence" value="ECO:0007669"/>
    <property type="project" value="UniProtKB-SubCell"/>
</dbReference>
<dbReference type="InterPro" id="IPR050428">
    <property type="entry name" value="TCS_sensor_his_kinase"/>
</dbReference>
<dbReference type="GO" id="GO:0000155">
    <property type="term" value="F:phosphorelay sensor kinase activity"/>
    <property type="evidence" value="ECO:0007669"/>
    <property type="project" value="InterPro"/>
</dbReference>
<evidence type="ECO:0000256" key="10">
    <source>
        <dbReference type="ARBA" id="ARBA00022741"/>
    </source>
</evidence>
<dbReference type="EC" id="2.7.13.3" evidence="4"/>
<evidence type="ECO:0000259" key="18">
    <source>
        <dbReference type="PROSITE" id="PS50885"/>
    </source>
</evidence>
<protein>
    <recommendedName>
        <fullName evidence="4">histidine kinase</fullName>
        <ecNumber evidence="4">2.7.13.3</ecNumber>
    </recommendedName>
</protein>
<dbReference type="InterPro" id="IPR004358">
    <property type="entry name" value="Sig_transdc_His_kin-like_C"/>
</dbReference>
<dbReference type="NCBIfam" id="TIGR01386">
    <property type="entry name" value="cztS_silS_copS"/>
    <property type="match status" value="1"/>
</dbReference>
<evidence type="ECO:0000256" key="2">
    <source>
        <dbReference type="ARBA" id="ARBA00004141"/>
    </source>
</evidence>
<dbReference type="InterPro" id="IPR003661">
    <property type="entry name" value="HisK_dim/P_dom"/>
</dbReference>
<dbReference type="PANTHER" id="PTHR45436">
    <property type="entry name" value="SENSOR HISTIDINE KINASE YKOH"/>
    <property type="match status" value="1"/>
</dbReference>
<dbReference type="CDD" id="cd00075">
    <property type="entry name" value="HATPase"/>
    <property type="match status" value="1"/>
</dbReference>
<feature type="domain" description="HAMP" evidence="18">
    <location>
        <begin position="201"/>
        <end position="255"/>
    </location>
</feature>
<dbReference type="SUPFAM" id="SSF158472">
    <property type="entry name" value="HAMP domain-like"/>
    <property type="match status" value="1"/>
</dbReference>
<evidence type="ECO:0000256" key="3">
    <source>
        <dbReference type="ARBA" id="ARBA00004533"/>
    </source>
</evidence>
<dbReference type="PANTHER" id="PTHR45436:SF15">
    <property type="entry name" value="SENSOR HISTIDINE KINASE CUSS"/>
    <property type="match status" value="1"/>
</dbReference>
<dbReference type="FunFam" id="1.10.287.130:FF:000001">
    <property type="entry name" value="Two-component sensor histidine kinase"/>
    <property type="match status" value="1"/>
</dbReference>
<evidence type="ECO:0000256" key="7">
    <source>
        <dbReference type="ARBA" id="ARBA00022553"/>
    </source>
</evidence>
<dbReference type="InterPro" id="IPR036890">
    <property type="entry name" value="HATPase_C_sf"/>
</dbReference>
<dbReference type="SMART" id="SM00387">
    <property type="entry name" value="HATPase_c"/>
    <property type="match status" value="1"/>
</dbReference>
<reference evidence="19" key="1">
    <citation type="submission" date="2018-05" db="EMBL/GenBank/DDBJ databases">
        <authorList>
            <person name="Lanie J.A."/>
            <person name="Ng W.-L."/>
            <person name="Kazmierczak K.M."/>
            <person name="Andrzejewski T.M."/>
            <person name="Davidsen T.M."/>
            <person name="Wayne K.J."/>
            <person name="Tettelin H."/>
            <person name="Glass J.I."/>
            <person name="Rusch D."/>
            <person name="Podicherti R."/>
            <person name="Tsui H.-C.T."/>
            <person name="Winkler M.E."/>
        </authorList>
    </citation>
    <scope>NUCLEOTIDE SEQUENCE</scope>
</reference>
<dbReference type="PROSITE" id="PS50109">
    <property type="entry name" value="HIS_KIN"/>
    <property type="match status" value="1"/>
</dbReference>
<keyword evidence="11" id="KW-0418">Kinase</keyword>
<evidence type="ECO:0000256" key="6">
    <source>
        <dbReference type="ARBA" id="ARBA00022519"/>
    </source>
</evidence>
<dbReference type="InterPro" id="IPR036097">
    <property type="entry name" value="HisK_dim/P_sf"/>
</dbReference>
<dbReference type="InterPro" id="IPR003594">
    <property type="entry name" value="HATPase_dom"/>
</dbReference>
<evidence type="ECO:0000256" key="5">
    <source>
        <dbReference type="ARBA" id="ARBA00022475"/>
    </source>
</evidence>
<evidence type="ECO:0000256" key="11">
    <source>
        <dbReference type="ARBA" id="ARBA00022777"/>
    </source>
</evidence>
<dbReference type="GO" id="GO:0005524">
    <property type="term" value="F:ATP binding"/>
    <property type="evidence" value="ECO:0007669"/>
    <property type="project" value="UniProtKB-KW"/>
</dbReference>
<keyword evidence="13 16" id="KW-1133">Transmembrane helix</keyword>
<dbReference type="Pfam" id="PF00512">
    <property type="entry name" value="HisKA"/>
    <property type="match status" value="1"/>
</dbReference>
<sequence length="484" mass="53989">MAFKSIRSRLTALSIRSRLTAWYVILLAIILILFSVLLNYFLSKRLHESVDNSLTVSATVVSTSATMRLTSSSPLPGLNEFFDQFLREGNLNKFYRIYDGSGSVGSRSSNISASQFPLSGTAYTDALKGKNSYETFKVGGKHPIRVITMPVMVNDKLVNLVQVGTSLQAVQETLGNLKIFLFTAVPSVLIFAALFARFMARRALKPISRIIDTARDIGQGQELSKRIPVLKIKDELGQLALTFNEMMNRLENSFKQVRQFSSDASHELRTPLTVLKGQNELILSKSRKPGEYQEVISSNLEEINYMSKVLEDLFLLSKSDENQVSLDCNQFNLKPLVEEVCKHAEVLAEEKNIKIIIAFLEAVQVKGDEVRLRQMSWNILQNGIKYTQCGGEVKVSLQNDGEFALMTIQDTGIGIPEEDLGFIFNRFYRVDKARSRDEGGSGLGLSICRQIAEAHKGTIEVESKLGAGTRFKIRIPLIPNDGSL</sequence>
<dbReference type="AlphaFoldDB" id="A0A381RP94"/>
<evidence type="ECO:0000256" key="4">
    <source>
        <dbReference type="ARBA" id="ARBA00012438"/>
    </source>
</evidence>
<evidence type="ECO:0000256" key="1">
    <source>
        <dbReference type="ARBA" id="ARBA00000085"/>
    </source>
</evidence>
<keyword evidence="9 16" id="KW-0812">Transmembrane</keyword>
<keyword evidence="7" id="KW-0597">Phosphoprotein</keyword>
<evidence type="ECO:0000256" key="16">
    <source>
        <dbReference type="SAM" id="Phobius"/>
    </source>
</evidence>
<evidence type="ECO:0000256" key="13">
    <source>
        <dbReference type="ARBA" id="ARBA00022989"/>
    </source>
</evidence>
<dbReference type="Gene3D" id="1.10.287.130">
    <property type="match status" value="1"/>
</dbReference>
<keyword evidence="14" id="KW-0902">Two-component regulatory system</keyword>
<comment type="subcellular location">
    <subcellularLocation>
        <location evidence="3">Cell inner membrane</location>
    </subcellularLocation>
    <subcellularLocation>
        <location evidence="2">Membrane</location>
        <topology evidence="2">Multi-pass membrane protein</topology>
    </subcellularLocation>
</comment>
<evidence type="ECO:0000256" key="15">
    <source>
        <dbReference type="ARBA" id="ARBA00023136"/>
    </source>
</evidence>
<feature type="transmembrane region" description="Helical" evidence="16">
    <location>
        <begin position="179"/>
        <end position="200"/>
    </location>
</feature>
<dbReference type="SMART" id="SM00304">
    <property type="entry name" value="HAMP"/>
    <property type="match status" value="1"/>
</dbReference>
<evidence type="ECO:0000313" key="19">
    <source>
        <dbReference type="EMBL" id="SUZ92778.1"/>
    </source>
</evidence>
<accession>A0A381RP94</accession>
<evidence type="ECO:0000256" key="8">
    <source>
        <dbReference type="ARBA" id="ARBA00022679"/>
    </source>
</evidence>
<dbReference type="CDD" id="cd00082">
    <property type="entry name" value="HisKA"/>
    <property type="match status" value="1"/>
</dbReference>
<gene>
    <name evidence="19" type="ORF">METZ01_LOCUS45632</name>
</gene>
<dbReference type="FunFam" id="3.30.565.10:FF:000006">
    <property type="entry name" value="Sensor histidine kinase WalK"/>
    <property type="match status" value="1"/>
</dbReference>
<proteinExistence type="predicted"/>
<keyword evidence="8" id="KW-0808">Transferase</keyword>
<keyword evidence="10" id="KW-0547">Nucleotide-binding</keyword>
<dbReference type="PRINTS" id="PR00344">
    <property type="entry name" value="BCTRLSENSOR"/>
</dbReference>
<dbReference type="SMART" id="SM00388">
    <property type="entry name" value="HisKA"/>
    <property type="match status" value="1"/>
</dbReference>
<dbReference type="PROSITE" id="PS50885">
    <property type="entry name" value="HAMP"/>
    <property type="match status" value="1"/>
</dbReference>
<evidence type="ECO:0000256" key="12">
    <source>
        <dbReference type="ARBA" id="ARBA00022840"/>
    </source>
</evidence>
<evidence type="ECO:0000256" key="9">
    <source>
        <dbReference type="ARBA" id="ARBA00022692"/>
    </source>
</evidence>
<keyword evidence="5" id="KW-1003">Cell membrane</keyword>
<dbReference type="InterPro" id="IPR003660">
    <property type="entry name" value="HAMP_dom"/>
</dbReference>